<dbReference type="EMBL" id="JABEZY010000005">
    <property type="protein sequence ID" value="MBA0738560.1"/>
    <property type="molecule type" value="Genomic_DNA"/>
</dbReference>
<gene>
    <name evidence="1" type="ORF">Gogos_011897</name>
</gene>
<organism evidence="1 2">
    <name type="scientific">Gossypium gossypioides</name>
    <name type="common">Mexican cotton</name>
    <name type="synonym">Selera gossypioides</name>
    <dbReference type="NCBI Taxonomy" id="34282"/>
    <lineage>
        <taxon>Eukaryota</taxon>
        <taxon>Viridiplantae</taxon>
        <taxon>Streptophyta</taxon>
        <taxon>Embryophyta</taxon>
        <taxon>Tracheophyta</taxon>
        <taxon>Spermatophyta</taxon>
        <taxon>Magnoliopsida</taxon>
        <taxon>eudicotyledons</taxon>
        <taxon>Gunneridae</taxon>
        <taxon>Pentapetalae</taxon>
        <taxon>rosids</taxon>
        <taxon>malvids</taxon>
        <taxon>Malvales</taxon>
        <taxon>Malvaceae</taxon>
        <taxon>Malvoideae</taxon>
        <taxon>Gossypium</taxon>
    </lineage>
</organism>
<proteinExistence type="predicted"/>
<sequence length="51" mass="5440">MLLVAQAMDLTGTIVGDGDQALKVDGLWFNLCLSLEVFMGLGQIPIMVMGL</sequence>
<comment type="caution">
    <text evidence="1">The sequence shown here is derived from an EMBL/GenBank/DDBJ whole genome shotgun (WGS) entry which is preliminary data.</text>
</comment>
<reference evidence="1 2" key="1">
    <citation type="journal article" date="2019" name="Genome Biol. Evol.">
        <title>Insights into the evolution of the New World diploid cottons (Gossypium, subgenus Houzingenia) based on genome sequencing.</title>
        <authorList>
            <person name="Grover C.E."/>
            <person name="Arick M.A. 2nd"/>
            <person name="Thrash A."/>
            <person name="Conover J.L."/>
            <person name="Sanders W.S."/>
            <person name="Peterson D.G."/>
            <person name="Frelichowski J.E."/>
            <person name="Scheffler J.A."/>
            <person name="Scheffler B.E."/>
            <person name="Wendel J.F."/>
        </authorList>
    </citation>
    <scope>NUCLEOTIDE SEQUENCE [LARGE SCALE GENOMIC DNA]</scope>
    <source>
        <strain evidence="1">5</strain>
        <tissue evidence="1">Leaf</tissue>
    </source>
</reference>
<dbReference type="Proteomes" id="UP000593579">
    <property type="component" value="Unassembled WGS sequence"/>
</dbReference>
<keyword evidence="2" id="KW-1185">Reference proteome</keyword>
<evidence type="ECO:0000313" key="1">
    <source>
        <dbReference type="EMBL" id="MBA0738560.1"/>
    </source>
</evidence>
<dbReference type="AlphaFoldDB" id="A0A7J9BQX0"/>
<protein>
    <submittedName>
        <fullName evidence="1">Uncharacterized protein</fullName>
    </submittedName>
</protein>
<accession>A0A7J9BQX0</accession>
<name>A0A7J9BQX0_GOSGO</name>
<evidence type="ECO:0000313" key="2">
    <source>
        <dbReference type="Proteomes" id="UP000593579"/>
    </source>
</evidence>